<reference evidence="2 3" key="1">
    <citation type="submission" date="2020-07" db="EMBL/GenBank/DDBJ databases">
        <title>Halosimplex pelagicum sp. nov. and Halosimplex rubrum sp. nov., isolated from salted brown alga Laminaria, and emended description of the genus Halosimplex.</title>
        <authorList>
            <person name="Cui H."/>
        </authorList>
    </citation>
    <scope>NUCLEOTIDE SEQUENCE [LARGE SCALE GENOMIC DNA]</scope>
    <source>
        <strain evidence="2 3">R27</strain>
    </source>
</reference>
<evidence type="ECO:0000313" key="3">
    <source>
        <dbReference type="Proteomes" id="UP000509667"/>
    </source>
</evidence>
<dbReference type="KEGG" id="hrr:HZS55_21380"/>
<dbReference type="RefSeq" id="WP_179909551.1">
    <property type="nucleotide sequence ID" value="NZ_CP058910.1"/>
</dbReference>
<keyword evidence="3" id="KW-1185">Reference proteome</keyword>
<sequence length="93" mass="10732">MADDRIERVLRQKLRSAGRQIGEAKRAYRHARRSAEADLPHGDDGRARIVCRRYAERRAVELDPEHRPGCFDPQSQDCQGCIEDIRSGDVETW</sequence>
<dbReference type="OrthoDB" id="213643at2157"/>
<dbReference type="EMBL" id="CP058910">
    <property type="protein sequence ID" value="QLH79687.1"/>
    <property type="molecule type" value="Genomic_DNA"/>
</dbReference>
<dbReference type="InterPro" id="IPR055517">
    <property type="entry name" value="DUF7091"/>
</dbReference>
<protein>
    <submittedName>
        <fullName evidence="2">Uncharacterized protein</fullName>
    </submittedName>
</protein>
<feature type="region of interest" description="Disordered" evidence="1">
    <location>
        <begin position="21"/>
        <end position="40"/>
    </location>
</feature>
<dbReference type="AlphaFoldDB" id="A0A7D5SSJ5"/>
<organism evidence="2 3">
    <name type="scientific">Halosimplex rubrum</name>
    <dbReference type="NCBI Taxonomy" id="869889"/>
    <lineage>
        <taxon>Archaea</taxon>
        <taxon>Methanobacteriati</taxon>
        <taxon>Methanobacteriota</taxon>
        <taxon>Stenosarchaea group</taxon>
        <taxon>Halobacteria</taxon>
        <taxon>Halobacteriales</taxon>
        <taxon>Haloarculaceae</taxon>
        <taxon>Halosimplex</taxon>
    </lineage>
</organism>
<dbReference type="GeneID" id="56080473"/>
<name>A0A7D5SSJ5_9EURY</name>
<dbReference type="Pfam" id="PF23367">
    <property type="entry name" value="DUF7091"/>
    <property type="match status" value="1"/>
</dbReference>
<proteinExistence type="predicted"/>
<accession>A0A7D5SSJ5</accession>
<evidence type="ECO:0000313" key="2">
    <source>
        <dbReference type="EMBL" id="QLH79687.1"/>
    </source>
</evidence>
<evidence type="ECO:0000256" key="1">
    <source>
        <dbReference type="SAM" id="MobiDB-lite"/>
    </source>
</evidence>
<dbReference type="Proteomes" id="UP000509667">
    <property type="component" value="Chromosome"/>
</dbReference>
<gene>
    <name evidence="2" type="ORF">HZS55_21380</name>
</gene>